<keyword evidence="3" id="KW-0653">Protein transport</keyword>
<evidence type="ECO:0000256" key="3">
    <source>
        <dbReference type="ARBA" id="ARBA00022927"/>
    </source>
</evidence>
<dbReference type="Gene3D" id="1.25.10.10">
    <property type="entry name" value="Leucine-rich Repeat Variant"/>
    <property type="match status" value="1"/>
</dbReference>
<evidence type="ECO:0000313" key="5">
    <source>
        <dbReference type="WBParaSite" id="Hba_15405"/>
    </source>
</evidence>
<keyword evidence="4" id="KW-1185">Reference proteome</keyword>
<accession>A0A1I7XD01</accession>
<organism evidence="4 5">
    <name type="scientific">Heterorhabditis bacteriophora</name>
    <name type="common">Entomopathogenic nematode worm</name>
    <dbReference type="NCBI Taxonomy" id="37862"/>
    <lineage>
        <taxon>Eukaryota</taxon>
        <taxon>Metazoa</taxon>
        <taxon>Ecdysozoa</taxon>
        <taxon>Nematoda</taxon>
        <taxon>Chromadorea</taxon>
        <taxon>Rhabditida</taxon>
        <taxon>Rhabditina</taxon>
        <taxon>Rhabditomorpha</taxon>
        <taxon>Strongyloidea</taxon>
        <taxon>Heterorhabditidae</taxon>
        <taxon>Heterorhabditis</taxon>
    </lineage>
</organism>
<keyword evidence="2" id="KW-0813">Transport</keyword>
<sequence length="195" mass="21740">MIVRVSMALNGRYQLTLVSMQIDAVLIEHGLVYLILEILETKRSLSDGDSSLIRREAAWICSNIAASSASHIEVLFTDNDVYSKIIEGIYEGDLKLRKECLWTVANLLSGADLMHLRFMVGAGVFTLFPFLLKAPDIRLVERSLSSLRILLRAFPEHIGLVRSESMLAALNLSVNQEDNNLLVCLNCLLVLLVPI</sequence>
<comment type="similarity">
    <text evidence="1">Belongs to the importin alpha family.</text>
</comment>
<dbReference type="GO" id="GO:0015031">
    <property type="term" value="P:protein transport"/>
    <property type="evidence" value="ECO:0007669"/>
    <property type="project" value="UniProtKB-KW"/>
</dbReference>
<dbReference type="PANTHER" id="PTHR23316">
    <property type="entry name" value="IMPORTIN ALPHA"/>
    <property type="match status" value="1"/>
</dbReference>
<name>A0A1I7XD01_HETBA</name>
<dbReference type="InterPro" id="IPR016024">
    <property type="entry name" value="ARM-type_fold"/>
</dbReference>
<evidence type="ECO:0000313" key="4">
    <source>
        <dbReference type="Proteomes" id="UP000095283"/>
    </source>
</evidence>
<dbReference type="WBParaSite" id="Hba_15405">
    <property type="protein sequence ID" value="Hba_15405"/>
    <property type="gene ID" value="Hba_15405"/>
</dbReference>
<dbReference type="AlphaFoldDB" id="A0A1I7XD01"/>
<evidence type="ECO:0000256" key="1">
    <source>
        <dbReference type="ARBA" id="ARBA00010394"/>
    </source>
</evidence>
<proteinExistence type="inferred from homology"/>
<reference evidence="5" key="1">
    <citation type="submission" date="2016-11" db="UniProtKB">
        <authorList>
            <consortium name="WormBaseParasite"/>
        </authorList>
    </citation>
    <scope>IDENTIFICATION</scope>
</reference>
<protein>
    <submittedName>
        <fullName evidence="5">Importin subunit alpha-1-like</fullName>
    </submittedName>
</protein>
<evidence type="ECO:0000256" key="2">
    <source>
        <dbReference type="ARBA" id="ARBA00022448"/>
    </source>
</evidence>
<dbReference type="Proteomes" id="UP000095283">
    <property type="component" value="Unplaced"/>
</dbReference>
<dbReference type="InterPro" id="IPR011989">
    <property type="entry name" value="ARM-like"/>
</dbReference>
<dbReference type="SUPFAM" id="SSF48371">
    <property type="entry name" value="ARM repeat"/>
    <property type="match status" value="1"/>
</dbReference>